<dbReference type="GeneID" id="25727700"/>
<dbReference type="InterPro" id="IPR019821">
    <property type="entry name" value="Kinesin_motor_CS"/>
</dbReference>
<evidence type="ECO:0000313" key="11">
    <source>
        <dbReference type="EMBL" id="KIY97431.1"/>
    </source>
</evidence>
<feature type="domain" description="Kinesin motor" evidence="10">
    <location>
        <begin position="1"/>
        <end position="206"/>
    </location>
</feature>
<dbReference type="InterPro" id="IPR027640">
    <property type="entry name" value="Kinesin-like_fam"/>
</dbReference>
<dbReference type="GO" id="GO:0003777">
    <property type="term" value="F:microtubule motor activity"/>
    <property type="evidence" value="ECO:0007669"/>
    <property type="project" value="InterPro"/>
</dbReference>
<evidence type="ECO:0000259" key="10">
    <source>
        <dbReference type="PROSITE" id="PS50067"/>
    </source>
</evidence>
<feature type="compositionally biased region" description="Low complexity" evidence="9">
    <location>
        <begin position="652"/>
        <end position="669"/>
    </location>
</feature>
<dbReference type="EMBL" id="KK102574">
    <property type="protein sequence ID" value="KIY97431.1"/>
    <property type="molecule type" value="Genomic_DNA"/>
</dbReference>
<feature type="compositionally biased region" description="Low complexity" evidence="9">
    <location>
        <begin position="364"/>
        <end position="376"/>
    </location>
</feature>
<dbReference type="PROSITE" id="PS50067">
    <property type="entry name" value="KINESIN_MOTOR_2"/>
    <property type="match status" value="1"/>
</dbReference>
<dbReference type="STRING" id="145388.A0A0D2M8M4"/>
<dbReference type="InterPro" id="IPR027417">
    <property type="entry name" value="P-loop_NTPase"/>
</dbReference>
<gene>
    <name evidence="11" type="ORF">MNEG_10529</name>
</gene>
<sequence length="669" mass="69287">MVVSVSYLEIYNEALYDLLAEQPGASSEGLSIIDDVAGSGATNVRGLTQVAVAGEEEALSQFFTGEQARSTARHVLNSASSRSHALFSVALEMRTSEDASERAVVSKLTLVDLAGSERTKQTGASGEAMREAACINKSLSFLEQVAGALARGDTHVPFRQTKLTAVLKDALGGNCATVMVANLWPEAAYVESSVSTLRFASRVRSLVTSAVVNESSDPVLLVRRYERQIRELKQELAMRDMLSGRGAVGYDDLSEAEKRELRELVAAYLSGQAALEQLPTDSLKRIRETYKAMREVARGLAAAAALGAPAQQQQQQQQLAGQGPGAGADEAWLLGDVDPATQGGFLLGTAPLHARPAGAPPASPKGGAQHGGLRVAIGGGRGAGAASSPWRPASNQTPPGPAGGWGAESPASTARGQLDSPPDGGARGPPALDSRPPADLNVLFLKWKGGAGGEGQRLAAEVRGRQQQLRELRQGVKDAAARVNSAKAEIDQLSQHLDGQGAQAGGGGWEEEQSEAAQQLRAAKARYRAEFDRLKELRSGAEPATEALAAAKRAQLDAFEAWCAARGFAPAAPGATGYIRAFAGAASGGGVQWGGEEGGGGGVGDDADELDPAETFERLQMARIMEVDPDSSAFHAARKKTSGGAAVGSGAGARTSAATAARAGTLRGR</sequence>
<evidence type="ECO:0000256" key="5">
    <source>
        <dbReference type="ARBA" id="ARBA00023175"/>
    </source>
</evidence>
<dbReference type="GO" id="GO:0008017">
    <property type="term" value="F:microtubule binding"/>
    <property type="evidence" value="ECO:0007669"/>
    <property type="project" value="InterPro"/>
</dbReference>
<evidence type="ECO:0000256" key="8">
    <source>
        <dbReference type="SAM" id="Coils"/>
    </source>
</evidence>
<dbReference type="Pfam" id="PF00225">
    <property type="entry name" value="Kinesin"/>
    <property type="match status" value="1"/>
</dbReference>
<comment type="similarity">
    <text evidence="6 7">Belongs to the TRAFAC class myosin-kinesin ATPase superfamily. Kinesin family.</text>
</comment>
<evidence type="ECO:0000256" key="2">
    <source>
        <dbReference type="ARBA" id="ARBA00022741"/>
    </source>
</evidence>
<dbReference type="PANTHER" id="PTHR47968">
    <property type="entry name" value="CENTROMERE PROTEIN E"/>
    <property type="match status" value="1"/>
</dbReference>
<feature type="region of interest" description="Disordered" evidence="9">
    <location>
        <begin position="633"/>
        <end position="669"/>
    </location>
</feature>
<evidence type="ECO:0000313" key="12">
    <source>
        <dbReference type="Proteomes" id="UP000054498"/>
    </source>
</evidence>
<keyword evidence="3 7" id="KW-0067">ATP-binding</keyword>
<dbReference type="InterPro" id="IPR001752">
    <property type="entry name" value="Kinesin_motor_dom"/>
</dbReference>
<organism evidence="11 12">
    <name type="scientific">Monoraphidium neglectum</name>
    <dbReference type="NCBI Taxonomy" id="145388"/>
    <lineage>
        <taxon>Eukaryota</taxon>
        <taxon>Viridiplantae</taxon>
        <taxon>Chlorophyta</taxon>
        <taxon>core chlorophytes</taxon>
        <taxon>Chlorophyceae</taxon>
        <taxon>CS clade</taxon>
        <taxon>Sphaeropleales</taxon>
        <taxon>Selenastraceae</taxon>
        <taxon>Monoraphidium</taxon>
    </lineage>
</organism>
<dbReference type="GO" id="GO:0007018">
    <property type="term" value="P:microtubule-based movement"/>
    <property type="evidence" value="ECO:0007669"/>
    <property type="project" value="InterPro"/>
</dbReference>
<keyword evidence="12" id="KW-1185">Reference proteome</keyword>
<protein>
    <recommendedName>
        <fullName evidence="7">Kinesin-like protein</fullName>
    </recommendedName>
</protein>
<dbReference type="KEGG" id="mng:MNEG_10529"/>
<evidence type="ECO:0000256" key="9">
    <source>
        <dbReference type="SAM" id="MobiDB-lite"/>
    </source>
</evidence>
<keyword evidence="4 8" id="KW-0175">Coiled coil</keyword>
<dbReference type="InterPro" id="IPR056524">
    <property type="entry name" value="KIF6/9_C"/>
</dbReference>
<evidence type="ECO:0000256" key="1">
    <source>
        <dbReference type="ARBA" id="ARBA00022701"/>
    </source>
</evidence>
<dbReference type="PANTHER" id="PTHR47968:SF36">
    <property type="entry name" value="KINESIN HEAVY CHAIN ISOFORM X1"/>
    <property type="match status" value="1"/>
</dbReference>
<reference evidence="11 12" key="1">
    <citation type="journal article" date="2013" name="BMC Genomics">
        <title>Reconstruction of the lipid metabolism for the microalga Monoraphidium neglectum from its genome sequence reveals characteristics suitable for biofuel production.</title>
        <authorList>
            <person name="Bogen C."/>
            <person name="Al-Dilaimi A."/>
            <person name="Albersmeier A."/>
            <person name="Wichmann J."/>
            <person name="Grundmann M."/>
            <person name="Rupp O."/>
            <person name="Lauersen K.J."/>
            <person name="Blifernez-Klassen O."/>
            <person name="Kalinowski J."/>
            <person name="Goesmann A."/>
            <person name="Mussgnug J.H."/>
            <person name="Kruse O."/>
        </authorList>
    </citation>
    <scope>NUCLEOTIDE SEQUENCE [LARGE SCALE GENOMIC DNA]</scope>
    <source>
        <strain evidence="11 12">SAG 48.87</strain>
    </source>
</reference>
<dbReference type="Pfam" id="PF23735">
    <property type="entry name" value="KIF9"/>
    <property type="match status" value="1"/>
</dbReference>
<name>A0A0D2M8M4_9CHLO</name>
<dbReference type="RefSeq" id="XP_013896451.1">
    <property type="nucleotide sequence ID" value="XM_014040997.1"/>
</dbReference>
<feature type="coiled-coil region" evidence="8">
    <location>
        <begin position="469"/>
        <end position="537"/>
    </location>
</feature>
<keyword evidence="1 7" id="KW-0493">Microtubule</keyword>
<evidence type="ECO:0000256" key="4">
    <source>
        <dbReference type="ARBA" id="ARBA00023054"/>
    </source>
</evidence>
<dbReference type="PROSITE" id="PS00411">
    <property type="entry name" value="KINESIN_MOTOR_1"/>
    <property type="match status" value="1"/>
</dbReference>
<dbReference type="Gene3D" id="3.40.850.10">
    <property type="entry name" value="Kinesin motor domain"/>
    <property type="match status" value="1"/>
</dbReference>
<keyword evidence="5 7" id="KW-0505">Motor protein</keyword>
<evidence type="ECO:0000256" key="6">
    <source>
        <dbReference type="PROSITE-ProRule" id="PRU00283"/>
    </source>
</evidence>
<keyword evidence="2 7" id="KW-0547">Nucleotide-binding</keyword>
<evidence type="ECO:0000256" key="7">
    <source>
        <dbReference type="RuleBase" id="RU000394"/>
    </source>
</evidence>
<dbReference type="GO" id="GO:0005524">
    <property type="term" value="F:ATP binding"/>
    <property type="evidence" value="ECO:0007669"/>
    <property type="project" value="UniProtKB-KW"/>
</dbReference>
<dbReference type="InterPro" id="IPR036961">
    <property type="entry name" value="Kinesin_motor_dom_sf"/>
</dbReference>
<dbReference type="SUPFAM" id="SSF52540">
    <property type="entry name" value="P-loop containing nucleoside triphosphate hydrolases"/>
    <property type="match status" value="1"/>
</dbReference>
<comment type="caution">
    <text evidence="6">Lacks conserved residue(s) required for the propagation of feature annotation.</text>
</comment>
<dbReference type="PRINTS" id="PR00380">
    <property type="entry name" value="KINESINHEAVY"/>
</dbReference>
<dbReference type="Proteomes" id="UP000054498">
    <property type="component" value="Unassembled WGS sequence"/>
</dbReference>
<dbReference type="OrthoDB" id="3176171at2759"/>
<dbReference type="GO" id="GO:0005874">
    <property type="term" value="C:microtubule"/>
    <property type="evidence" value="ECO:0007669"/>
    <property type="project" value="UniProtKB-KW"/>
</dbReference>
<accession>A0A0D2M8M4</accession>
<dbReference type="SMART" id="SM00129">
    <property type="entry name" value="KISc"/>
    <property type="match status" value="1"/>
</dbReference>
<dbReference type="AlphaFoldDB" id="A0A0D2M8M4"/>
<proteinExistence type="inferred from homology"/>
<feature type="region of interest" description="Disordered" evidence="9">
    <location>
        <begin position="351"/>
        <end position="437"/>
    </location>
</feature>
<evidence type="ECO:0000256" key="3">
    <source>
        <dbReference type="ARBA" id="ARBA00022840"/>
    </source>
</evidence>